<evidence type="ECO:0000313" key="3">
    <source>
        <dbReference type="EMBL" id="GBG59273.1"/>
    </source>
</evidence>
<accession>A0A388JNE4</accession>
<evidence type="ECO:0000313" key="4">
    <source>
        <dbReference type="Proteomes" id="UP000265515"/>
    </source>
</evidence>
<feature type="chain" id="PRO_5017401867" evidence="2">
    <location>
        <begin position="22"/>
        <end position="134"/>
    </location>
</feature>
<organism evidence="3 4">
    <name type="scientific">Chara braunii</name>
    <name type="common">Braun's stonewort</name>
    <dbReference type="NCBI Taxonomy" id="69332"/>
    <lineage>
        <taxon>Eukaryota</taxon>
        <taxon>Viridiplantae</taxon>
        <taxon>Streptophyta</taxon>
        <taxon>Charophyceae</taxon>
        <taxon>Charales</taxon>
        <taxon>Characeae</taxon>
        <taxon>Chara</taxon>
    </lineage>
</organism>
<evidence type="ECO:0000256" key="2">
    <source>
        <dbReference type="SAM" id="SignalP"/>
    </source>
</evidence>
<comment type="caution">
    <text evidence="3">The sequence shown here is derived from an EMBL/GenBank/DDBJ whole genome shotgun (WGS) entry which is preliminary data.</text>
</comment>
<keyword evidence="2" id="KW-0732">Signal</keyword>
<feature type="region of interest" description="Disordered" evidence="1">
    <location>
        <begin position="62"/>
        <end position="85"/>
    </location>
</feature>
<keyword evidence="4" id="KW-1185">Reference proteome</keyword>
<gene>
    <name evidence="3" type="ORF">CBR_g32288</name>
</gene>
<sequence length="134" mass="14778">MGSKGFVAGAKLAVCLQCVLAWELKTPWLTGWRGPVHSDVKNSLRICDGVCTPWPHTPAWNRRRQRRLSSPVLHGSPDGTGDARGGRWVVVQEQQMTENEDSETKVLLSRQRSTGNEKAVGMVASLKANLNSDR</sequence>
<dbReference type="Gramene" id="GBG59273">
    <property type="protein sequence ID" value="GBG59273"/>
    <property type="gene ID" value="CBR_g32288"/>
</dbReference>
<feature type="signal peptide" evidence="2">
    <location>
        <begin position="1"/>
        <end position="21"/>
    </location>
</feature>
<evidence type="ECO:0000256" key="1">
    <source>
        <dbReference type="SAM" id="MobiDB-lite"/>
    </source>
</evidence>
<dbReference type="EMBL" id="BFEA01000003">
    <property type="protein sequence ID" value="GBG59273.1"/>
    <property type="molecule type" value="Genomic_DNA"/>
</dbReference>
<proteinExistence type="predicted"/>
<dbReference type="AlphaFoldDB" id="A0A388JNE4"/>
<feature type="region of interest" description="Disordered" evidence="1">
    <location>
        <begin position="95"/>
        <end position="114"/>
    </location>
</feature>
<dbReference type="Proteomes" id="UP000265515">
    <property type="component" value="Unassembled WGS sequence"/>
</dbReference>
<reference evidence="3 4" key="1">
    <citation type="journal article" date="2018" name="Cell">
        <title>The Chara Genome: Secondary Complexity and Implications for Plant Terrestrialization.</title>
        <authorList>
            <person name="Nishiyama T."/>
            <person name="Sakayama H."/>
            <person name="Vries J.D."/>
            <person name="Buschmann H."/>
            <person name="Saint-Marcoux D."/>
            <person name="Ullrich K.K."/>
            <person name="Haas F.B."/>
            <person name="Vanderstraeten L."/>
            <person name="Becker D."/>
            <person name="Lang D."/>
            <person name="Vosolsobe S."/>
            <person name="Rombauts S."/>
            <person name="Wilhelmsson P.K.I."/>
            <person name="Janitza P."/>
            <person name="Kern R."/>
            <person name="Heyl A."/>
            <person name="Rumpler F."/>
            <person name="Villalobos L.I.A.C."/>
            <person name="Clay J.M."/>
            <person name="Skokan R."/>
            <person name="Toyoda A."/>
            <person name="Suzuki Y."/>
            <person name="Kagoshima H."/>
            <person name="Schijlen E."/>
            <person name="Tajeshwar N."/>
            <person name="Catarino B."/>
            <person name="Hetherington A.J."/>
            <person name="Saltykova A."/>
            <person name="Bonnot C."/>
            <person name="Breuninger H."/>
            <person name="Symeonidi A."/>
            <person name="Radhakrishnan G.V."/>
            <person name="Van Nieuwerburgh F."/>
            <person name="Deforce D."/>
            <person name="Chang C."/>
            <person name="Karol K.G."/>
            <person name="Hedrich R."/>
            <person name="Ulvskov P."/>
            <person name="Glockner G."/>
            <person name="Delwiche C.F."/>
            <person name="Petrasek J."/>
            <person name="Van de Peer Y."/>
            <person name="Friml J."/>
            <person name="Beilby M."/>
            <person name="Dolan L."/>
            <person name="Kohara Y."/>
            <person name="Sugano S."/>
            <person name="Fujiyama A."/>
            <person name="Delaux P.-M."/>
            <person name="Quint M."/>
            <person name="TheiBen G."/>
            <person name="Hagemann M."/>
            <person name="Harholt J."/>
            <person name="Dunand C."/>
            <person name="Zachgo S."/>
            <person name="Langdale J."/>
            <person name="Maumus F."/>
            <person name="Straeten D.V.D."/>
            <person name="Gould S.B."/>
            <person name="Rensing S.A."/>
        </authorList>
    </citation>
    <scope>NUCLEOTIDE SEQUENCE [LARGE SCALE GENOMIC DNA]</scope>
    <source>
        <strain evidence="3 4">S276</strain>
    </source>
</reference>
<name>A0A388JNE4_CHABU</name>
<protein>
    <submittedName>
        <fullName evidence="3">Uncharacterized protein</fullName>
    </submittedName>
</protein>